<feature type="transmembrane region" description="Helical" evidence="8">
    <location>
        <begin position="71"/>
        <end position="100"/>
    </location>
</feature>
<dbReference type="GO" id="GO:0005929">
    <property type="term" value="C:cilium"/>
    <property type="evidence" value="ECO:0007669"/>
    <property type="project" value="TreeGrafter"/>
</dbReference>
<organism evidence="9">
    <name type="scientific">Philothamnus irregularis</name>
    <name type="common">brown tree snake</name>
    <dbReference type="NCBI Taxonomy" id="1899461"/>
    <lineage>
        <taxon>Eukaryota</taxon>
        <taxon>Metazoa</taxon>
        <taxon>Chordata</taxon>
        <taxon>Craniata</taxon>
        <taxon>Vertebrata</taxon>
        <taxon>Euteleostomi</taxon>
        <taxon>Lepidosauria</taxon>
        <taxon>Squamata</taxon>
        <taxon>Bifurcata</taxon>
        <taxon>Unidentata</taxon>
        <taxon>Episquamata</taxon>
        <taxon>Toxicofera</taxon>
        <taxon>Serpentes</taxon>
        <taxon>Colubroidea</taxon>
        <taxon>Colubridae</taxon>
        <taxon>Colubrinae</taxon>
        <taxon>Philothamnus</taxon>
    </lineage>
</organism>
<sequence>MPLQNLTQPVYHKPPSNSHGDLQGLFNMVHGYLGIVQPNSFPKDLLTYVFKNPNFLQNQTVYKEMLKYETGFLVCTVIGLLFIVLVPLVGFYFCCCRCCGHCGGFMYQKQNKNTACKRRTLFCFLLGITVFVLAGDICAYVSNQRISQGLERGFVIFNNTVSNLNVYLNSIPQEISEIVSSSKVPLEEVNGSLSNIGDTLGSKIKDEVGGRANKVLDTTEQLLQDIHNIDQELQKINQTGARLQEMQKELNKYLTDLRNEINETLKECGSSCGKVSVENLTPEANFDTIPDVSEPLHLISNLTSLDLNSTVIKARNFIKEIPQKVSNQTKKEVSEIQDILLSVKNGINEISDKVYKLIPVKDISAFMENIVKKANDYKPDVVKYDDYRWGVGVCLCCLLLVIIAFNVLGLLLGGLGLDPNGAQWPTKRGCLSNTGGNFFMASVGFSFIFSWLLMLLVLVLFLVGGNSYTLVCRPWANGIILQYLDTSGVVPELNVKKLMNLNVSDVNLTSIFKNCEENAPLWSTFHLDEIVSLNDTFNISKYTQNIDSTLNKIKINIGSIELLKDDQKQSLLNLSSKDGPLNVDFNSTLEQLNQNLTKQNLNTLVNNLEELADTTPGDTGKKLQRQADELKKIQNWINLKFPPEIKALKESIQSLQKSTPQIPNLINLTLSEINETNSFIQHQTENVIKNETKTFIWNIVNGFSSYLTWVEHSIIGEFGRCGPVAWALDSVNTVVCNYLVDSLNAFWFSLAWCTIFLLPSIILAVRLAKFYRRMNVDDIYQDEIMENFELSKQSMFKMPRAELKK</sequence>
<feature type="coiled-coil region" evidence="7">
    <location>
        <begin position="219"/>
        <end position="267"/>
    </location>
</feature>
<evidence type="ECO:0000256" key="3">
    <source>
        <dbReference type="ARBA" id="ARBA00022692"/>
    </source>
</evidence>
<accession>A0A0B8RWQ1</accession>
<dbReference type="Pfam" id="PF05478">
    <property type="entry name" value="Prominin"/>
    <property type="match status" value="1"/>
</dbReference>
<dbReference type="PANTHER" id="PTHR22730">
    <property type="entry name" value="PROMININ PROM PROTEIN"/>
    <property type="match status" value="1"/>
</dbReference>
<evidence type="ECO:0000313" key="9">
    <source>
        <dbReference type="EMBL" id="JAG66937.1"/>
    </source>
</evidence>
<name>A0A0B8RWQ1_9SAUR</name>
<evidence type="ECO:0000256" key="2">
    <source>
        <dbReference type="ARBA" id="ARBA00006058"/>
    </source>
</evidence>
<feature type="transmembrane region" description="Helical" evidence="8">
    <location>
        <begin position="389"/>
        <end position="417"/>
    </location>
</feature>
<evidence type="ECO:0000256" key="8">
    <source>
        <dbReference type="SAM" id="Phobius"/>
    </source>
</evidence>
<comment type="similarity">
    <text evidence="2">Belongs to the prominin family.</text>
</comment>
<evidence type="ECO:0000256" key="7">
    <source>
        <dbReference type="SAM" id="Coils"/>
    </source>
</evidence>
<protein>
    <submittedName>
        <fullName evidence="9">Prominin-3</fullName>
    </submittedName>
</protein>
<evidence type="ECO:0000256" key="6">
    <source>
        <dbReference type="ARBA" id="ARBA00023180"/>
    </source>
</evidence>
<feature type="transmembrane region" description="Helical" evidence="8">
    <location>
        <begin position="121"/>
        <end position="142"/>
    </location>
</feature>
<dbReference type="AlphaFoldDB" id="A0A0B8RWQ1"/>
<proteinExistence type="inferred from homology"/>
<feature type="transmembrane region" description="Helical" evidence="8">
    <location>
        <begin position="745"/>
        <end position="765"/>
    </location>
</feature>
<reference evidence="9" key="1">
    <citation type="journal article" date="2014" name="BMC Genomics">
        <title>RNA-seq and high-definition mass spectrometry reveal the complex and divergent venoms of two rear-fanged colubrid snakes.</title>
        <authorList>
            <person name="McGivern J.J."/>
            <person name="Wray K.P."/>
            <person name="Margres M.J."/>
            <person name="Couch M.E."/>
            <person name="Mackessy S.P."/>
            <person name="Rokyta D.R."/>
        </authorList>
    </citation>
    <scope>NUCLEOTIDE SEQUENCE</scope>
    <source>
        <tissue evidence="9">Venom gland</tissue>
    </source>
</reference>
<evidence type="ECO:0000256" key="5">
    <source>
        <dbReference type="ARBA" id="ARBA00023136"/>
    </source>
</evidence>
<keyword evidence="4 8" id="KW-1133">Transmembrane helix</keyword>
<keyword evidence="7" id="KW-0175">Coiled coil</keyword>
<evidence type="ECO:0000256" key="4">
    <source>
        <dbReference type="ARBA" id="ARBA00022989"/>
    </source>
</evidence>
<keyword evidence="3 8" id="KW-0812">Transmembrane</keyword>
<comment type="subcellular location">
    <subcellularLocation>
        <location evidence="1">Cell projection</location>
        <location evidence="1">Microvillus membrane</location>
        <topology evidence="1">Multi-pass membrane protein</topology>
    </subcellularLocation>
</comment>
<evidence type="ECO:0000256" key="1">
    <source>
        <dbReference type="ARBA" id="ARBA00004475"/>
    </source>
</evidence>
<dbReference type="GO" id="GO:0009986">
    <property type="term" value="C:cell surface"/>
    <property type="evidence" value="ECO:0007669"/>
    <property type="project" value="TreeGrafter"/>
</dbReference>
<dbReference type="InterPro" id="IPR008795">
    <property type="entry name" value="Prominin"/>
</dbReference>
<keyword evidence="5 8" id="KW-0472">Membrane</keyword>
<dbReference type="GO" id="GO:0031528">
    <property type="term" value="C:microvillus membrane"/>
    <property type="evidence" value="ECO:0007669"/>
    <property type="project" value="UniProtKB-SubCell"/>
</dbReference>
<dbReference type="PANTHER" id="PTHR22730:SF4">
    <property type="entry name" value="PROMININ-1-A-LIKE"/>
    <property type="match status" value="1"/>
</dbReference>
<dbReference type="GO" id="GO:0016324">
    <property type="term" value="C:apical plasma membrane"/>
    <property type="evidence" value="ECO:0007669"/>
    <property type="project" value="TreeGrafter"/>
</dbReference>
<dbReference type="GO" id="GO:0015485">
    <property type="term" value="F:cholesterol binding"/>
    <property type="evidence" value="ECO:0007669"/>
    <property type="project" value="TreeGrafter"/>
</dbReference>
<dbReference type="EMBL" id="GBSH01002089">
    <property type="protein sequence ID" value="JAG66937.1"/>
    <property type="molecule type" value="Transcribed_RNA"/>
</dbReference>
<feature type="transmembrane region" description="Helical" evidence="8">
    <location>
        <begin position="438"/>
        <end position="463"/>
    </location>
</feature>
<dbReference type="GO" id="GO:0071914">
    <property type="term" value="C:prominosome"/>
    <property type="evidence" value="ECO:0007669"/>
    <property type="project" value="TreeGrafter"/>
</dbReference>
<keyword evidence="6" id="KW-0325">Glycoprotein</keyword>